<dbReference type="Proteomes" id="UP000001568">
    <property type="component" value="Chromosome 7"/>
</dbReference>
<dbReference type="OrthoDB" id="3509362at2759"/>
<dbReference type="HOGENOM" id="CLU_026673_3_1_1"/>
<dbReference type="KEGG" id="olu:OSTLU_35640"/>
<dbReference type="GeneID" id="5002810"/>
<reference evidence="3 4" key="1">
    <citation type="journal article" date="2007" name="Proc. Natl. Acad. Sci. U.S.A.">
        <title>The tiny eukaryote Ostreococcus provides genomic insights into the paradox of plankton speciation.</title>
        <authorList>
            <person name="Palenik B."/>
            <person name="Grimwood J."/>
            <person name="Aerts A."/>
            <person name="Rouze P."/>
            <person name="Salamov A."/>
            <person name="Putnam N."/>
            <person name="Dupont C."/>
            <person name="Jorgensen R."/>
            <person name="Derelle E."/>
            <person name="Rombauts S."/>
            <person name="Zhou K."/>
            <person name="Otillar R."/>
            <person name="Merchant S.S."/>
            <person name="Podell S."/>
            <person name="Gaasterland T."/>
            <person name="Napoli C."/>
            <person name="Gendler K."/>
            <person name="Manuell A."/>
            <person name="Tai V."/>
            <person name="Vallon O."/>
            <person name="Piganeau G."/>
            <person name="Jancek S."/>
            <person name="Heijde M."/>
            <person name="Jabbari K."/>
            <person name="Bowler C."/>
            <person name="Lohr M."/>
            <person name="Robbens S."/>
            <person name="Werner G."/>
            <person name="Dubchak I."/>
            <person name="Pazour G.J."/>
            <person name="Ren Q."/>
            <person name="Paulsen I."/>
            <person name="Delwiche C."/>
            <person name="Schmutz J."/>
            <person name="Rokhsar D."/>
            <person name="Van de Peer Y."/>
            <person name="Moreau H."/>
            <person name="Grigoriev I.V."/>
        </authorList>
    </citation>
    <scope>NUCLEOTIDE SEQUENCE [LARGE SCALE GENOMIC DNA]</scope>
    <source>
        <strain evidence="3 4">CCE9901</strain>
    </source>
</reference>
<dbReference type="PANTHER" id="PTHR44054">
    <property type="entry name" value="SYNAPTIC VESICLE MEMBRANE PROTEIN VAT-1 HOMOLOG-LIKE"/>
    <property type="match status" value="1"/>
</dbReference>
<dbReference type="InterPro" id="IPR020843">
    <property type="entry name" value="ER"/>
</dbReference>
<dbReference type="Gramene" id="ABO96940">
    <property type="protein sequence ID" value="ABO96940"/>
    <property type="gene ID" value="OSTLU_35640"/>
</dbReference>
<dbReference type="Gene3D" id="3.90.180.10">
    <property type="entry name" value="Medium-chain alcohol dehydrogenases, catalytic domain"/>
    <property type="match status" value="1"/>
</dbReference>
<dbReference type="Pfam" id="PF08240">
    <property type="entry name" value="ADH_N"/>
    <property type="match status" value="1"/>
</dbReference>
<organism evidence="3 4">
    <name type="scientific">Ostreococcus lucimarinus (strain CCE9901)</name>
    <dbReference type="NCBI Taxonomy" id="436017"/>
    <lineage>
        <taxon>Eukaryota</taxon>
        <taxon>Viridiplantae</taxon>
        <taxon>Chlorophyta</taxon>
        <taxon>Mamiellophyceae</taxon>
        <taxon>Mamiellales</taxon>
        <taxon>Bathycoccaceae</taxon>
        <taxon>Ostreococcus</taxon>
    </lineage>
</organism>
<keyword evidence="1" id="KW-0560">Oxidoreductase</keyword>
<evidence type="ECO:0000259" key="2">
    <source>
        <dbReference type="SMART" id="SM00829"/>
    </source>
</evidence>
<dbReference type="PANTHER" id="PTHR44054:SF1">
    <property type="entry name" value="SYNAPTIC VESICLE MEMBRANE PROTEIN VAT-1 HOMOLOG"/>
    <property type="match status" value="1"/>
</dbReference>
<dbReference type="STRING" id="436017.A4RZY1"/>
<accession>A4RZY1</accession>
<keyword evidence="4" id="KW-1185">Reference proteome</keyword>
<dbReference type="SMART" id="SM00829">
    <property type="entry name" value="PKS_ER"/>
    <property type="match status" value="1"/>
</dbReference>
<dbReference type="InterPro" id="IPR036291">
    <property type="entry name" value="NAD(P)-bd_dom_sf"/>
</dbReference>
<dbReference type="OMA" id="RRIPDSW"/>
<name>A4RZY1_OSTLU</name>
<sequence length="364" mass="39233">MRASSAARASASDASGATRRAWEISKKGNLQNLKLNERAAREALGPNECRIAVRAIGLNFADVFTVLGLYSAAPEGTFVPGLECCGEVVETASGSNYVVGDRVMCVVRFGAFADEINCPVTQMRKLPNGWSFEEGSAFLVQGLTSYYGLKALGDVRKNASVLVHSAAGGCGLQSLGICERVGAKAIAVIGNPSKVDTLKERFPSLKAIIVRDRKRFAKQVRDACEAIGASEGVDIVFDATLGDFFQGGWENLARGGRYVVYGAADLTPRGDSIGLLGWIKLAWKFVRRQKVDPLMLPGENKGILGFNLIWQFDRQEELARLLAELLALDLPAPKVGATFEFSQLPEALRLFQTGQTTGKVVVKI</sequence>
<dbReference type="RefSeq" id="XP_001418647.1">
    <property type="nucleotide sequence ID" value="XM_001418610.1"/>
</dbReference>
<dbReference type="InterPro" id="IPR011032">
    <property type="entry name" value="GroES-like_sf"/>
</dbReference>
<evidence type="ECO:0000256" key="1">
    <source>
        <dbReference type="ARBA" id="ARBA00023002"/>
    </source>
</evidence>
<dbReference type="SUPFAM" id="SSF51735">
    <property type="entry name" value="NAD(P)-binding Rossmann-fold domains"/>
    <property type="match status" value="1"/>
</dbReference>
<dbReference type="SUPFAM" id="SSF50129">
    <property type="entry name" value="GroES-like"/>
    <property type="match status" value="1"/>
</dbReference>
<dbReference type="Pfam" id="PF13602">
    <property type="entry name" value="ADH_zinc_N_2"/>
    <property type="match status" value="1"/>
</dbReference>
<dbReference type="eggNOG" id="KOG1198">
    <property type="taxonomic scope" value="Eukaryota"/>
</dbReference>
<dbReference type="EMBL" id="CP000587">
    <property type="protein sequence ID" value="ABO96940.1"/>
    <property type="molecule type" value="Genomic_DNA"/>
</dbReference>
<gene>
    <name evidence="3" type="ORF">OSTLU_35640</name>
</gene>
<evidence type="ECO:0000313" key="4">
    <source>
        <dbReference type="Proteomes" id="UP000001568"/>
    </source>
</evidence>
<proteinExistence type="predicted"/>
<dbReference type="GO" id="GO:0016491">
    <property type="term" value="F:oxidoreductase activity"/>
    <property type="evidence" value="ECO:0007669"/>
    <property type="project" value="UniProtKB-KW"/>
</dbReference>
<dbReference type="InterPro" id="IPR052100">
    <property type="entry name" value="SV-ATPase_mito-regulator"/>
</dbReference>
<dbReference type="InterPro" id="IPR013154">
    <property type="entry name" value="ADH-like_N"/>
</dbReference>
<dbReference type="AlphaFoldDB" id="A4RZY1"/>
<evidence type="ECO:0000313" key="3">
    <source>
        <dbReference type="EMBL" id="ABO96940.1"/>
    </source>
</evidence>
<feature type="domain" description="Enoyl reductase (ER)" evidence="2">
    <location>
        <begin position="28"/>
        <end position="362"/>
    </location>
</feature>
<protein>
    <recommendedName>
        <fullName evidence="2">Enoyl reductase (ER) domain-containing protein</fullName>
    </recommendedName>
</protein>